<accession>A0A2N5TT70</accession>
<name>A0A2N5TT70_9BASI</name>
<feature type="compositionally biased region" description="Low complexity" evidence="1">
    <location>
        <begin position="34"/>
        <end position="50"/>
    </location>
</feature>
<comment type="caution">
    <text evidence="2">The sequence shown here is derived from an EMBL/GenBank/DDBJ whole genome shotgun (WGS) entry which is preliminary data.</text>
</comment>
<proteinExistence type="predicted"/>
<protein>
    <submittedName>
        <fullName evidence="2">Uncharacterized protein</fullName>
    </submittedName>
</protein>
<feature type="region of interest" description="Disordered" evidence="1">
    <location>
        <begin position="14"/>
        <end position="89"/>
    </location>
</feature>
<gene>
    <name evidence="2" type="ORF">PCANC_23487</name>
</gene>
<sequence length="169" mass="18203">MSWKKELEIQSLWSPKIQKLQPSKMDPSHANWDAAQSQPQASLSASSQSPETDSNLLNKQVQSALQDAQSAKSSQPTLPALTVEHGSSSSARTAVFARWSDGHCPTKARANWSDRFVRPVLAGPVQPVPRTDWTGLSDLPAGALVGKCLSNHRLNTAVQAPLKLPCLTG</sequence>
<evidence type="ECO:0000313" key="3">
    <source>
        <dbReference type="Proteomes" id="UP000235388"/>
    </source>
</evidence>
<dbReference type="AlphaFoldDB" id="A0A2N5TT70"/>
<evidence type="ECO:0000313" key="2">
    <source>
        <dbReference type="EMBL" id="PLW28687.1"/>
    </source>
</evidence>
<organism evidence="2 3">
    <name type="scientific">Puccinia coronata f. sp. avenae</name>
    <dbReference type="NCBI Taxonomy" id="200324"/>
    <lineage>
        <taxon>Eukaryota</taxon>
        <taxon>Fungi</taxon>
        <taxon>Dikarya</taxon>
        <taxon>Basidiomycota</taxon>
        <taxon>Pucciniomycotina</taxon>
        <taxon>Pucciniomycetes</taxon>
        <taxon>Pucciniales</taxon>
        <taxon>Pucciniaceae</taxon>
        <taxon>Puccinia</taxon>
    </lineage>
</organism>
<feature type="compositionally biased region" description="Polar residues" evidence="1">
    <location>
        <begin position="51"/>
        <end position="77"/>
    </location>
</feature>
<dbReference type="Proteomes" id="UP000235388">
    <property type="component" value="Unassembled WGS sequence"/>
</dbReference>
<evidence type="ECO:0000256" key="1">
    <source>
        <dbReference type="SAM" id="MobiDB-lite"/>
    </source>
</evidence>
<keyword evidence="3" id="KW-1185">Reference proteome</keyword>
<reference evidence="2 3" key="1">
    <citation type="submission" date="2017-11" db="EMBL/GenBank/DDBJ databases">
        <title>De novo assembly and phasing of dikaryotic genomes from two isolates of Puccinia coronata f. sp. avenae, the causal agent of oat crown rust.</title>
        <authorList>
            <person name="Miller M.E."/>
            <person name="Zhang Y."/>
            <person name="Omidvar V."/>
            <person name="Sperschneider J."/>
            <person name="Schwessinger B."/>
            <person name="Raley C."/>
            <person name="Palmer J.M."/>
            <person name="Garnica D."/>
            <person name="Upadhyaya N."/>
            <person name="Rathjen J."/>
            <person name="Taylor J.M."/>
            <person name="Park R.F."/>
            <person name="Dodds P.N."/>
            <person name="Hirsch C.D."/>
            <person name="Kianian S.F."/>
            <person name="Figueroa M."/>
        </authorList>
    </citation>
    <scope>NUCLEOTIDE SEQUENCE [LARGE SCALE GENOMIC DNA]</scope>
    <source>
        <strain evidence="2">12NC29</strain>
    </source>
</reference>
<dbReference type="EMBL" id="PGCJ01000436">
    <property type="protein sequence ID" value="PLW28687.1"/>
    <property type="molecule type" value="Genomic_DNA"/>
</dbReference>